<evidence type="ECO:0000313" key="3">
    <source>
        <dbReference type="Proteomes" id="UP001202248"/>
    </source>
</evidence>
<comment type="caution">
    <text evidence="2">The sequence shown here is derived from an EMBL/GenBank/DDBJ whole genome shotgun (WGS) entry which is preliminary data.</text>
</comment>
<organism evidence="2 3">
    <name type="scientific">Niabella ginsengisoli</name>
    <dbReference type="NCBI Taxonomy" id="522298"/>
    <lineage>
        <taxon>Bacteria</taxon>
        <taxon>Pseudomonadati</taxon>
        <taxon>Bacteroidota</taxon>
        <taxon>Chitinophagia</taxon>
        <taxon>Chitinophagales</taxon>
        <taxon>Chitinophagaceae</taxon>
        <taxon>Niabella</taxon>
    </lineage>
</organism>
<name>A0ABS9SM56_9BACT</name>
<reference evidence="2 3" key="1">
    <citation type="submission" date="2022-02" db="EMBL/GenBank/DDBJ databases">
        <authorList>
            <person name="Min J."/>
        </authorList>
    </citation>
    <scope>NUCLEOTIDE SEQUENCE [LARGE SCALE GENOMIC DNA]</scope>
    <source>
        <strain evidence="2 3">GR10-1</strain>
    </source>
</reference>
<dbReference type="EMBL" id="JAKWBL010000003">
    <property type="protein sequence ID" value="MCH5599239.1"/>
    <property type="molecule type" value="Genomic_DNA"/>
</dbReference>
<evidence type="ECO:0000256" key="1">
    <source>
        <dbReference type="SAM" id="SignalP"/>
    </source>
</evidence>
<keyword evidence="1" id="KW-0732">Signal</keyword>
<dbReference type="RefSeq" id="WP_240830936.1">
    <property type="nucleotide sequence ID" value="NZ_JAKWBL010000003.1"/>
</dbReference>
<gene>
    <name evidence="2" type="ORF">MKP09_15650</name>
</gene>
<feature type="chain" id="PRO_5046860155" description="DUF3887 domain-containing protein" evidence="1">
    <location>
        <begin position="21"/>
        <end position="115"/>
    </location>
</feature>
<dbReference type="PROSITE" id="PS51257">
    <property type="entry name" value="PROKAR_LIPOPROTEIN"/>
    <property type="match status" value="1"/>
</dbReference>
<feature type="signal peptide" evidence="1">
    <location>
        <begin position="1"/>
        <end position="20"/>
    </location>
</feature>
<evidence type="ECO:0000313" key="2">
    <source>
        <dbReference type="EMBL" id="MCH5599239.1"/>
    </source>
</evidence>
<sequence>MKYVKICAIALFLFSCSVNQKSMLNNYWNELVKAESEKEETEVLEKLADYLQERQVSFTIYKDINGKLTDLANVAPADSSYPVTIKFQEAGSSEEIIKSGWHPKNIDNTFFLYRE</sequence>
<dbReference type="Proteomes" id="UP001202248">
    <property type="component" value="Unassembled WGS sequence"/>
</dbReference>
<evidence type="ECO:0008006" key="4">
    <source>
        <dbReference type="Google" id="ProtNLM"/>
    </source>
</evidence>
<keyword evidence="3" id="KW-1185">Reference proteome</keyword>
<protein>
    <recommendedName>
        <fullName evidence="4">DUF3887 domain-containing protein</fullName>
    </recommendedName>
</protein>
<accession>A0ABS9SM56</accession>
<proteinExistence type="predicted"/>